<keyword evidence="4" id="KW-0677">Repeat</keyword>
<dbReference type="OrthoDB" id="5358702at2759"/>
<dbReference type="GO" id="GO:0005737">
    <property type="term" value="C:cytoplasm"/>
    <property type="evidence" value="ECO:0007669"/>
    <property type="project" value="TreeGrafter"/>
</dbReference>
<comment type="caution">
    <text evidence="5">The sequence shown here is derived from an EMBL/GenBank/DDBJ whole genome shotgun (WGS) entry which is preliminary data.</text>
</comment>
<evidence type="ECO:0000256" key="3">
    <source>
        <dbReference type="ARBA" id="ARBA00022679"/>
    </source>
</evidence>
<evidence type="ECO:0000313" key="6">
    <source>
        <dbReference type="Proteomes" id="UP000298493"/>
    </source>
</evidence>
<dbReference type="EMBL" id="SNSC02000025">
    <property type="protein sequence ID" value="TID13757.1"/>
    <property type="molecule type" value="Genomic_DNA"/>
</dbReference>
<protein>
    <submittedName>
        <fullName evidence="5">Protein prenyltransferase</fullName>
    </submittedName>
</protein>
<keyword evidence="3 5" id="KW-0808">Transferase</keyword>
<dbReference type="Pfam" id="PF01239">
    <property type="entry name" value="PPTA"/>
    <property type="match status" value="2"/>
</dbReference>
<evidence type="ECO:0000256" key="4">
    <source>
        <dbReference type="ARBA" id="ARBA00022737"/>
    </source>
</evidence>
<dbReference type="PANTHER" id="PTHR11129:SF3">
    <property type="entry name" value="PROTEIN PRENYLTRANSFERASE ALPHA SUBUNIT REPEAT-CONTAINING PROTEIN 1"/>
    <property type="match status" value="1"/>
</dbReference>
<accession>A0A4Z1NE70</accession>
<dbReference type="AlphaFoldDB" id="A0A4Z1NE70"/>
<organism evidence="5 6">
    <name type="scientific">Venturia nashicola</name>
    <dbReference type="NCBI Taxonomy" id="86259"/>
    <lineage>
        <taxon>Eukaryota</taxon>
        <taxon>Fungi</taxon>
        <taxon>Dikarya</taxon>
        <taxon>Ascomycota</taxon>
        <taxon>Pezizomycotina</taxon>
        <taxon>Dothideomycetes</taxon>
        <taxon>Pleosporomycetidae</taxon>
        <taxon>Venturiales</taxon>
        <taxon>Venturiaceae</taxon>
        <taxon>Venturia</taxon>
    </lineage>
</organism>
<gene>
    <name evidence="5" type="ORF">E6O75_ATG01735</name>
</gene>
<dbReference type="Proteomes" id="UP000298493">
    <property type="component" value="Unassembled WGS sequence"/>
</dbReference>
<evidence type="ECO:0000313" key="5">
    <source>
        <dbReference type="EMBL" id="TID13757.1"/>
    </source>
</evidence>
<dbReference type="InterPro" id="IPR002088">
    <property type="entry name" value="Prenyl_trans_a"/>
</dbReference>
<comment type="similarity">
    <text evidence="1">Belongs to the protein prenyltransferase subunit alpha family.</text>
</comment>
<dbReference type="PANTHER" id="PTHR11129">
    <property type="entry name" value="PROTEIN FARNESYLTRANSFERASE ALPHA SUBUNIT/RAB GERANYLGERANYL TRANSFERASE ALPHA SUBUNIT"/>
    <property type="match status" value="1"/>
</dbReference>
<evidence type="ECO:0000256" key="2">
    <source>
        <dbReference type="ARBA" id="ARBA00022602"/>
    </source>
</evidence>
<reference evidence="5 6" key="1">
    <citation type="submission" date="2019-04" db="EMBL/GenBank/DDBJ databases">
        <title>High contiguity whole genome sequence and gene annotation resource for two Venturia nashicola isolates.</title>
        <authorList>
            <person name="Prokchorchik M."/>
            <person name="Won K."/>
            <person name="Lee Y."/>
            <person name="Choi E.D."/>
            <person name="Segonzac C."/>
            <person name="Sohn K.H."/>
        </authorList>
    </citation>
    <scope>NUCLEOTIDE SEQUENCE [LARGE SCALE GENOMIC DNA]</scope>
    <source>
        <strain evidence="5 6">PRI2</strain>
    </source>
</reference>
<dbReference type="GO" id="GO:0008318">
    <property type="term" value="F:protein prenyltransferase activity"/>
    <property type="evidence" value="ECO:0007669"/>
    <property type="project" value="InterPro"/>
</dbReference>
<sequence>MEKSQASNSQVDAHNPAYNALERLFSANIDKVLDIEILPSSVQGPDSPLFFEDGLGVGIPKKVLVAAFVKAREIFASRSTDASDQSYQDASRATSIMLLFDPEYLTASSFRKKHILSLSTEDDFQLAAKREMIFLDSVLTSPLHRQSKSPTLWFHRYWLVSLLLRHLNSNDGVSLKHEMTIVFRSAERHQHNYYAWQYARRFISLLELGVEKYERCGVITHVALMEETYKWCERHPSDTSGWSFLLFLMQKSSSDTEYITALLWKTAELAKSFQWNKEALWHFLRTALLMTEVVPENVRTQLIKSTGVKAIGSL</sequence>
<proteinExistence type="inferred from homology"/>
<keyword evidence="6" id="KW-1185">Reference proteome</keyword>
<dbReference type="Gene3D" id="1.25.40.120">
    <property type="entry name" value="Protein prenylyltransferase"/>
    <property type="match status" value="1"/>
</dbReference>
<keyword evidence="2" id="KW-0637">Prenyltransferase</keyword>
<evidence type="ECO:0000256" key="1">
    <source>
        <dbReference type="ARBA" id="ARBA00006734"/>
    </source>
</evidence>
<name>A0A4Z1NE70_9PEZI</name>
<dbReference type="SUPFAM" id="SSF48439">
    <property type="entry name" value="Protein prenylyltransferase"/>
    <property type="match status" value="1"/>
</dbReference>